<dbReference type="EMBL" id="MABE01000573">
    <property type="protein sequence ID" value="OUS39313.1"/>
    <property type="molecule type" value="Genomic_DNA"/>
</dbReference>
<keyword evidence="3 5" id="KW-0687">Ribonucleoprotein</keyword>
<dbReference type="HAMAP" id="MF_00374">
    <property type="entry name" value="Ribosomal_uL29"/>
    <property type="match status" value="1"/>
</dbReference>
<dbReference type="FunFam" id="1.10.287.310:FF:000001">
    <property type="entry name" value="50S ribosomal protein L29"/>
    <property type="match status" value="1"/>
</dbReference>
<dbReference type="NCBIfam" id="TIGR00012">
    <property type="entry name" value="L29"/>
    <property type="match status" value="1"/>
</dbReference>
<sequence length="63" mass="7137">MTAIELKDKSVAELQTQLEELLSDQFKLRMQKSTGQLGQSHLIKQTRRNIARVKTVLAQKAGE</sequence>
<proteinExistence type="inferred from homology"/>
<comment type="similarity">
    <text evidence="1 5">Belongs to the universal ribosomal protein uL29 family.</text>
</comment>
<dbReference type="InterPro" id="IPR036049">
    <property type="entry name" value="Ribosomal_uL29_sf"/>
</dbReference>
<dbReference type="Gene3D" id="1.10.287.310">
    <property type="match status" value="1"/>
</dbReference>
<dbReference type="PANTHER" id="PTHR10916">
    <property type="entry name" value="60S RIBOSOMAL PROTEIN L35/50S RIBOSOMAL PROTEIN L29"/>
    <property type="match status" value="1"/>
</dbReference>
<gene>
    <name evidence="5" type="primary">rpmC</name>
    <name evidence="6" type="ORF">A9R00_09855</name>
</gene>
<dbReference type="GO" id="GO:0006412">
    <property type="term" value="P:translation"/>
    <property type="evidence" value="ECO:0007669"/>
    <property type="project" value="UniProtKB-UniRule"/>
</dbReference>
<comment type="caution">
    <text evidence="6">The sequence shown here is derived from an EMBL/GenBank/DDBJ whole genome shotgun (WGS) entry which is preliminary data.</text>
</comment>
<accession>A0A1Y5HU56</accession>
<evidence type="ECO:0000256" key="4">
    <source>
        <dbReference type="ARBA" id="ARBA00035204"/>
    </source>
</evidence>
<dbReference type="Proteomes" id="UP000227088">
    <property type="component" value="Unassembled WGS sequence"/>
</dbReference>
<dbReference type="CDD" id="cd00427">
    <property type="entry name" value="Ribosomal_L29_HIP"/>
    <property type="match status" value="1"/>
</dbReference>
<dbReference type="SUPFAM" id="SSF46561">
    <property type="entry name" value="Ribosomal protein L29 (L29p)"/>
    <property type="match status" value="1"/>
</dbReference>
<evidence type="ECO:0000313" key="6">
    <source>
        <dbReference type="EMBL" id="OUS39313.1"/>
    </source>
</evidence>
<name>A0A1Y5HU56_OLEAN</name>
<dbReference type="AlphaFoldDB" id="A0A1Y5HU56"/>
<dbReference type="InterPro" id="IPR001854">
    <property type="entry name" value="Ribosomal_uL29"/>
</dbReference>
<keyword evidence="2 5" id="KW-0689">Ribosomal protein</keyword>
<dbReference type="InterPro" id="IPR018254">
    <property type="entry name" value="Ribosomal_uL29_CS"/>
</dbReference>
<dbReference type="GO" id="GO:0022625">
    <property type="term" value="C:cytosolic large ribosomal subunit"/>
    <property type="evidence" value="ECO:0007669"/>
    <property type="project" value="TreeGrafter"/>
</dbReference>
<evidence type="ECO:0000313" key="7">
    <source>
        <dbReference type="Proteomes" id="UP000227088"/>
    </source>
</evidence>
<dbReference type="Pfam" id="PF00831">
    <property type="entry name" value="Ribosomal_L29"/>
    <property type="match status" value="1"/>
</dbReference>
<dbReference type="PANTHER" id="PTHR10916:SF0">
    <property type="entry name" value="LARGE RIBOSOMAL SUBUNIT PROTEIN UL29C"/>
    <property type="match status" value="1"/>
</dbReference>
<dbReference type="PROSITE" id="PS00579">
    <property type="entry name" value="RIBOSOMAL_L29"/>
    <property type="match status" value="1"/>
</dbReference>
<evidence type="ECO:0000256" key="5">
    <source>
        <dbReference type="HAMAP-Rule" id="MF_00374"/>
    </source>
</evidence>
<dbReference type="InterPro" id="IPR050063">
    <property type="entry name" value="Ribosomal_protein_uL29"/>
</dbReference>
<reference evidence="7" key="1">
    <citation type="journal article" date="2017" name="Proc. Natl. Acad. Sci. U.S.A.">
        <title>Simulation of Deepwater Horizon oil plume reveals substrate specialization within a complex community of hydrocarbon degraders.</title>
        <authorList>
            <person name="Hu P."/>
            <person name="Dubinsky E.A."/>
            <person name="Probst A.J."/>
            <person name="Wang J."/>
            <person name="Sieber C.M.K."/>
            <person name="Tom L.M."/>
            <person name="Gardinali P."/>
            <person name="Banfield J.F."/>
            <person name="Atlas R.M."/>
            <person name="Andersen G.L."/>
        </authorList>
    </citation>
    <scope>NUCLEOTIDE SEQUENCE [LARGE SCALE GENOMIC DNA]</scope>
</reference>
<evidence type="ECO:0000256" key="2">
    <source>
        <dbReference type="ARBA" id="ARBA00022980"/>
    </source>
</evidence>
<organism evidence="6 7">
    <name type="scientific">Oleispira antarctica</name>
    <dbReference type="NCBI Taxonomy" id="188908"/>
    <lineage>
        <taxon>Bacteria</taxon>
        <taxon>Pseudomonadati</taxon>
        <taxon>Pseudomonadota</taxon>
        <taxon>Gammaproteobacteria</taxon>
        <taxon>Oceanospirillales</taxon>
        <taxon>Oceanospirillaceae</taxon>
        <taxon>Oleispira</taxon>
    </lineage>
</organism>
<dbReference type="GO" id="GO:0003735">
    <property type="term" value="F:structural constituent of ribosome"/>
    <property type="evidence" value="ECO:0007669"/>
    <property type="project" value="InterPro"/>
</dbReference>
<evidence type="ECO:0000256" key="3">
    <source>
        <dbReference type="ARBA" id="ARBA00023274"/>
    </source>
</evidence>
<protein>
    <recommendedName>
        <fullName evidence="4 5">Large ribosomal subunit protein uL29</fullName>
    </recommendedName>
</protein>
<evidence type="ECO:0000256" key="1">
    <source>
        <dbReference type="ARBA" id="ARBA00009254"/>
    </source>
</evidence>